<dbReference type="RefSeq" id="WP_048661337.1">
    <property type="nucleotide sequence ID" value="NZ_CAWMAN010000103.1"/>
</dbReference>
<evidence type="ECO:0000313" key="1">
    <source>
        <dbReference type="EMBL" id="CDT05924.1"/>
    </source>
</evidence>
<protein>
    <submittedName>
        <fullName evidence="1">Polysaccharide biosynthesis protein CpsK(V)</fullName>
    </submittedName>
</protein>
<gene>
    <name evidence="1" type="ORF">VCR4J5_1470096</name>
</gene>
<dbReference type="Proteomes" id="UP000049077">
    <property type="component" value="Unassembled WGS sequence"/>
</dbReference>
<sequence>MNNNAIYVCSTLRHLLFSLARASSKGEQSLIIFFVDYQGISQDALNTRSLPSNIKLVLLERSYITKSLKNSFWGRCLLVASLRGLRFNRLTMSMLKKELTRLTPINPESFDNGQLFLFNDNNKMSRLFKLLSPNYEIIEDGIGNYLKVAVKGTKRYVRFLSGKTKNFWVFGESPRCTKINVLYPEKLPKEVKHKGAPIEFLKHGLELKLINDVFKFSPLLNDEENIIIATQPKSKRILSLLSSDDFFISIYKEVEKYYKNRGVNVKIKLHPSENIASYKKYFGEDQFLSVKHPLELELLNNPNKKNIVVSINSSAGLGFEKFCIRKTLTKDGDMDHFCNSIVAWQGSEDIMKDDIERVLNS</sequence>
<dbReference type="InterPro" id="IPR010866">
    <property type="entry name" value="A-2_8-polyST"/>
</dbReference>
<dbReference type="Pfam" id="PF07388">
    <property type="entry name" value="A-2_8-polyST"/>
    <property type="match status" value="1"/>
</dbReference>
<comment type="caution">
    <text evidence="1">The sequence shown here is derived from an EMBL/GenBank/DDBJ whole genome shotgun (WGS) entry which is preliminary data.</text>
</comment>
<name>A0ABM9QNH7_9VIBR</name>
<evidence type="ECO:0000313" key="2">
    <source>
        <dbReference type="Proteomes" id="UP000049077"/>
    </source>
</evidence>
<keyword evidence="2" id="KW-1185">Reference proteome</keyword>
<reference evidence="1 2" key="1">
    <citation type="submission" date="2014-06" db="EMBL/GenBank/DDBJ databases">
        <authorList>
            <person name="Le Roux F."/>
        </authorList>
    </citation>
    <scope>NUCLEOTIDE SEQUENCE [LARGE SCALE GENOMIC DNA]</scope>
    <source>
        <strain evidence="1 2">J5-4</strain>
    </source>
</reference>
<organism evidence="1 2">
    <name type="scientific">Vibrio crassostreae</name>
    <dbReference type="NCBI Taxonomy" id="246167"/>
    <lineage>
        <taxon>Bacteria</taxon>
        <taxon>Pseudomonadati</taxon>
        <taxon>Pseudomonadota</taxon>
        <taxon>Gammaproteobacteria</taxon>
        <taxon>Vibrionales</taxon>
        <taxon>Vibrionaceae</taxon>
        <taxon>Vibrio</taxon>
    </lineage>
</organism>
<accession>A0ABM9QNH7</accession>
<proteinExistence type="predicted"/>
<dbReference type="EMBL" id="CCJX01000054">
    <property type="protein sequence ID" value="CDT05924.1"/>
    <property type="molecule type" value="Genomic_DNA"/>
</dbReference>